<feature type="transmembrane region" description="Helical" evidence="1">
    <location>
        <begin position="36"/>
        <end position="54"/>
    </location>
</feature>
<dbReference type="EMBL" id="CAADFN010000165">
    <property type="protein sequence ID" value="VFK24031.1"/>
    <property type="molecule type" value="Genomic_DNA"/>
</dbReference>
<proteinExistence type="predicted"/>
<accession>A0A450X472</accession>
<sequence length="238" mass="27074">MKGLEASEKVGQFTQNWTIRTRKSNYLKKGITYQQFSYECFLLFIIIFANSVVYIMNLRLIVFISFVIILSGCASTLRTNHMIVSKQDIIKYNAPSILTTNIMVGNISGVKEASSFLTQSGSIIYFDIKDANIKQALTESLKKAKLLGNDRKSQYILSANVISIDRDREVIVSSVRTTIEYKLIRVSDKKEILREIIFFVSEGKLDAVLALHRVRSSIERSIAGNISKLINRLYDLRI</sequence>
<name>A0A450X472_9GAMM</name>
<reference evidence="2" key="1">
    <citation type="submission" date="2019-02" db="EMBL/GenBank/DDBJ databases">
        <authorList>
            <person name="Gruber-Vodicka R. H."/>
            <person name="Seah K. B. B."/>
        </authorList>
    </citation>
    <scope>NUCLEOTIDE SEQUENCE</scope>
    <source>
        <strain evidence="2">BECK_BY7</strain>
    </source>
</reference>
<feature type="transmembrane region" description="Helical" evidence="1">
    <location>
        <begin position="60"/>
        <end position="77"/>
    </location>
</feature>
<keyword evidence="1" id="KW-0472">Membrane</keyword>
<keyword evidence="1" id="KW-1133">Transmembrane helix</keyword>
<evidence type="ECO:0000256" key="1">
    <source>
        <dbReference type="SAM" id="Phobius"/>
    </source>
</evidence>
<gene>
    <name evidence="2" type="ORF">BECKLFY1418C_GA0070996_11651</name>
</gene>
<evidence type="ECO:0000313" key="2">
    <source>
        <dbReference type="EMBL" id="VFK24031.1"/>
    </source>
</evidence>
<keyword evidence="1" id="KW-0812">Transmembrane</keyword>
<organism evidence="2">
    <name type="scientific">Candidatus Kentrum sp. LFY</name>
    <dbReference type="NCBI Taxonomy" id="2126342"/>
    <lineage>
        <taxon>Bacteria</taxon>
        <taxon>Pseudomonadati</taxon>
        <taxon>Pseudomonadota</taxon>
        <taxon>Gammaproteobacteria</taxon>
        <taxon>Candidatus Kentrum</taxon>
    </lineage>
</organism>
<dbReference type="AlphaFoldDB" id="A0A450X472"/>
<protein>
    <submittedName>
        <fullName evidence="2">Uncharacterized protein</fullName>
    </submittedName>
</protein>